<dbReference type="AlphaFoldDB" id="F3CJ66"/>
<gene>
    <name evidence="1" type="primary">pbpG</name>
    <name evidence="1" type="ORF">Pgy4_40702</name>
</gene>
<sequence length="37" mass="4256">KQSMDEVIPVNISQTPEMKGVFSRVKLGSEMNRRDTF</sequence>
<proteinExistence type="predicted"/>
<comment type="caution">
    <text evidence="1">The sequence shown here is derived from an EMBL/GenBank/DDBJ whole genome shotgun (WGS) entry which is preliminary data.</text>
</comment>
<organism evidence="1 2">
    <name type="scientific">Pseudomonas savastanoi pv. glycinea str. race 4</name>
    <dbReference type="NCBI Taxonomy" id="875330"/>
    <lineage>
        <taxon>Bacteria</taxon>
        <taxon>Pseudomonadati</taxon>
        <taxon>Pseudomonadota</taxon>
        <taxon>Gammaproteobacteria</taxon>
        <taxon>Pseudomonadales</taxon>
        <taxon>Pseudomonadaceae</taxon>
        <taxon>Pseudomonas</taxon>
    </lineage>
</organism>
<dbReference type="Proteomes" id="UP000005466">
    <property type="component" value="Unassembled WGS sequence"/>
</dbReference>
<evidence type="ECO:0000313" key="2">
    <source>
        <dbReference type="Proteomes" id="UP000005466"/>
    </source>
</evidence>
<dbReference type="EMBL" id="ADWY01003880">
    <property type="protein sequence ID" value="EGH19308.1"/>
    <property type="molecule type" value="Genomic_DNA"/>
</dbReference>
<name>F3CJ66_PSESG</name>
<dbReference type="HOGENOM" id="CLU_3352858_0_0_6"/>
<protein>
    <submittedName>
        <fullName evidence="1">D-alanyl-D-alanine endopeptidase</fullName>
    </submittedName>
</protein>
<reference evidence="1 2" key="1">
    <citation type="journal article" date="2011" name="PLoS Pathog.">
        <title>Dynamic evolution of pathogenicity revealed by sequencing and comparative genomics of 19 Pseudomonas syringae isolates.</title>
        <authorList>
            <person name="Baltrus D.A."/>
            <person name="Nishimura M.T."/>
            <person name="Romanchuk A."/>
            <person name="Chang J.H."/>
            <person name="Mukhtar M.S."/>
            <person name="Cherkis K."/>
            <person name="Roach J."/>
            <person name="Grant S.R."/>
            <person name="Jones C.D."/>
            <person name="Dangl J.L."/>
        </authorList>
    </citation>
    <scope>NUCLEOTIDE SEQUENCE [LARGE SCALE GENOMIC DNA]</scope>
    <source>
        <strain evidence="2">race 4</strain>
    </source>
</reference>
<accession>F3CJ66</accession>
<feature type="non-terminal residue" evidence="1">
    <location>
        <position position="37"/>
    </location>
</feature>
<evidence type="ECO:0000313" key="1">
    <source>
        <dbReference type="EMBL" id="EGH19308.1"/>
    </source>
</evidence>
<feature type="non-terminal residue" evidence="1">
    <location>
        <position position="1"/>
    </location>
</feature>